<dbReference type="Proteomes" id="UP001319104">
    <property type="component" value="Unassembled WGS sequence"/>
</dbReference>
<organism evidence="1 2">
    <name type="scientific">Litoribacter ruber</name>
    <dbReference type="NCBI Taxonomy" id="702568"/>
    <lineage>
        <taxon>Bacteria</taxon>
        <taxon>Pseudomonadati</taxon>
        <taxon>Bacteroidota</taxon>
        <taxon>Cytophagia</taxon>
        <taxon>Cytophagales</taxon>
        <taxon>Cyclobacteriaceae</taxon>
        <taxon>Litoribacter</taxon>
    </lineage>
</organism>
<comment type="caution">
    <text evidence="1">The sequence shown here is derived from an EMBL/GenBank/DDBJ whole genome shotgun (WGS) entry which is preliminary data.</text>
</comment>
<proteinExistence type="predicted"/>
<dbReference type="PROSITE" id="PS51257">
    <property type="entry name" value="PROKAR_LIPOPROTEIN"/>
    <property type="match status" value="1"/>
</dbReference>
<keyword evidence="2" id="KW-1185">Reference proteome</keyword>
<dbReference type="SUPFAM" id="SSF50974">
    <property type="entry name" value="Nitrous oxide reductase, N-terminal domain"/>
    <property type="match status" value="1"/>
</dbReference>
<evidence type="ECO:0000313" key="1">
    <source>
        <dbReference type="EMBL" id="MBS9523351.1"/>
    </source>
</evidence>
<dbReference type="Pfam" id="PF13970">
    <property type="entry name" value="DUF4221"/>
    <property type="match status" value="1"/>
</dbReference>
<dbReference type="AlphaFoldDB" id="A0AAP2CF06"/>
<dbReference type="InterPro" id="IPR011045">
    <property type="entry name" value="N2O_reductase_N"/>
</dbReference>
<dbReference type="EMBL" id="JAHCMY010000002">
    <property type="protein sequence ID" value="MBS9523351.1"/>
    <property type="molecule type" value="Genomic_DNA"/>
</dbReference>
<dbReference type="InterPro" id="IPR025316">
    <property type="entry name" value="DUF4221"/>
</dbReference>
<sequence length="371" mass="42781">MKRFLLPLSLMFGIACSDKGSEEGAQQLTLTFEVDTVMVDAGEDFIYLRSGLYRAELSSDGRALYNFNDNENLLEVIDMDNLRLSHKIPFEKEGPHGTGQVYRFQDLTNGNYLISNFTSIGIFTDKAHRKEYHKFSTLSEEVMEKGEIVSPEGILLKNGKTYVTFYAKGWAVTDGIVKFDLESNEAIKLPVDQLTALDRFTVKVHDKTQTEINWVGKYLSSYGEKVLISNSVDNQLLIYDPEENSIIQHDFQAKLTANTPKEFARREVDTQDELMEIGNSFRNDIFFSQWIFDSTAERFYRLTYLLDKEVDGQKEFKTVLTILDKEFQQVYEGVTPLKKKYFKPFVREGKLYLYENINDELGFIVLSITEV</sequence>
<name>A0AAP2CF06_9BACT</name>
<accession>A0AAP2CF06</accession>
<reference evidence="1 2" key="1">
    <citation type="submission" date="2021-05" db="EMBL/GenBank/DDBJ databases">
        <authorList>
            <person name="Zhang Z.D."/>
            <person name="Osman G."/>
        </authorList>
    </citation>
    <scope>NUCLEOTIDE SEQUENCE [LARGE SCALE GENOMIC DNA]</scope>
    <source>
        <strain evidence="1 2">KCTC 32217</strain>
    </source>
</reference>
<gene>
    <name evidence="1" type="ORF">KI659_04895</name>
</gene>
<dbReference type="RefSeq" id="WP_213944248.1">
    <property type="nucleotide sequence ID" value="NZ_JAHBGI010000011.1"/>
</dbReference>
<evidence type="ECO:0000313" key="2">
    <source>
        <dbReference type="Proteomes" id="UP001319104"/>
    </source>
</evidence>
<protein>
    <submittedName>
        <fullName evidence="1">DUF4221 family protein</fullName>
    </submittedName>
</protein>